<gene>
    <name evidence="9" type="ORF">B0T45_07160</name>
</gene>
<evidence type="ECO:0000259" key="8">
    <source>
        <dbReference type="Pfam" id="PF15864"/>
    </source>
</evidence>
<dbReference type="PANTHER" id="PTHR37422">
    <property type="entry name" value="TEICHURONIC ACID BIOSYNTHESIS PROTEIN TUAE"/>
    <property type="match status" value="1"/>
</dbReference>
<feature type="transmembrane region" description="Helical" evidence="5">
    <location>
        <begin position="104"/>
        <end position="121"/>
    </location>
</feature>
<feature type="transmembrane region" description="Helical" evidence="5">
    <location>
        <begin position="370"/>
        <end position="392"/>
    </location>
</feature>
<name>A0A1W0D4R1_9NEIS</name>
<dbReference type="InterPro" id="IPR031726">
    <property type="entry name" value="PglL_A"/>
</dbReference>
<evidence type="ECO:0000259" key="6">
    <source>
        <dbReference type="Pfam" id="PF04932"/>
    </source>
</evidence>
<feature type="transmembrane region" description="Helical" evidence="5">
    <location>
        <begin position="176"/>
        <end position="193"/>
    </location>
</feature>
<dbReference type="Pfam" id="PF15864">
    <property type="entry name" value="PglL_A"/>
    <property type="match status" value="1"/>
</dbReference>
<feature type="transmembrane region" description="Helical" evidence="5">
    <location>
        <begin position="28"/>
        <end position="45"/>
    </location>
</feature>
<evidence type="ECO:0000256" key="1">
    <source>
        <dbReference type="ARBA" id="ARBA00004141"/>
    </source>
</evidence>
<dbReference type="EMBL" id="MUKV01000006">
    <property type="protein sequence ID" value="OQS42001.1"/>
    <property type="molecule type" value="Genomic_DNA"/>
</dbReference>
<evidence type="ECO:0000256" key="2">
    <source>
        <dbReference type="ARBA" id="ARBA00022692"/>
    </source>
</evidence>
<feature type="domain" description="O-antigen ligase-related" evidence="6">
    <location>
        <begin position="133"/>
        <end position="293"/>
    </location>
</feature>
<feature type="transmembrane region" description="Helical" evidence="5">
    <location>
        <begin position="286"/>
        <end position="306"/>
    </location>
</feature>
<keyword evidence="4 5" id="KW-0472">Membrane</keyword>
<feature type="transmembrane region" description="Helical" evidence="5">
    <location>
        <begin position="313"/>
        <end position="331"/>
    </location>
</feature>
<organism evidence="9 10">
    <name type="scientific">Chromobacterium haemolyticum</name>
    <dbReference type="NCBI Taxonomy" id="394935"/>
    <lineage>
        <taxon>Bacteria</taxon>
        <taxon>Pseudomonadati</taxon>
        <taxon>Pseudomonadota</taxon>
        <taxon>Betaproteobacteria</taxon>
        <taxon>Neisseriales</taxon>
        <taxon>Chromobacteriaceae</taxon>
        <taxon>Chromobacterium</taxon>
    </lineage>
</organism>
<protein>
    <recommendedName>
        <fullName evidence="11">Virulence factor membrane-bound polymerase C-terminal domain-containing protein</fullName>
    </recommendedName>
</protein>
<sequence>MQWSVSPGGLLLLVGGVFWVLRAQHFDAAYMVLVLFLLMVIFFGIRNYDLKELVNCIAVVVLICAMIQSFLGGLQAADVAKYFDGYVVFDSGRSVMGNIGQRNQYANFLGWGLISVSYLYAHRDLNASISIVLVVFLALMMCWSGARLVLLYGLAVMLLAFVWLKTSSDGEVMRRMALVLSLAIFLLAIIQIFNQDILWALKRIGLNFQAVSGSDRILEGGAGARRKIEWTKAWDVFLVHPWIGVGVGGFAVQSVAMEVTSGLPKAPESWLFAHCHNLLFQMLAEVGLLGAGVVFLGGIVAIGAYCKRCNRTTENFFLLSIAVIVIIHSFFEYPLWYLPFLFMLGIVGALSPEGRVFVLNVRSSVVRCIGVFLGVVGVLYCVVGVPNFWMLVRYNLPTSDVKENIVRIDRLSELAKNPLWASSADMVLGNYLLPTKEQLNFKLAHFERLASYQPYPGVLTQLSILLALDDQPDSAKKTLYKVVANYPESVPKLAEILSLRTESEVKPLREIVIRAAQAYAQYPPHSGAAQLAAVMTVAAPVTRKPLF</sequence>
<evidence type="ECO:0008006" key="11">
    <source>
        <dbReference type="Google" id="ProtNLM"/>
    </source>
</evidence>
<feature type="transmembrane region" description="Helical" evidence="5">
    <location>
        <begin position="57"/>
        <end position="83"/>
    </location>
</feature>
<evidence type="ECO:0000313" key="9">
    <source>
        <dbReference type="EMBL" id="OQS42001.1"/>
    </source>
</evidence>
<dbReference type="InterPro" id="IPR007016">
    <property type="entry name" value="O-antigen_ligase-rel_domated"/>
</dbReference>
<feature type="domain" description="Protein glycosylation ligase" evidence="8">
    <location>
        <begin position="95"/>
        <end position="119"/>
    </location>
</feature>
<reference evidence="9 10" key="1">
    <citation type="submission" date="2017-02" db="EMBL/GenBank/DDBJ databases">
        <title>Chromobacterium haemolyticum H5244.</title>
        <authorList>
            <person name="Gulvik C.A."/>
        </authorList>
    </citation>
    <scope>NUCLEOTIDE SEQUENCE [LARGE SCALE GENOMIC DNA]</scope>
    <source>
        <strain evidence="9 10">H5244</strain>
    </source>
</reference>
<dbReference type="PANTHER" id="PTHR37422:SF21">
    <property type="entry name" value="EXOQ-LIKE PROTEIN"/>
    <property type="match status" value="1"/>
</dbReference>
<evidence type="ECO:0000256" key="4">
    <source>
        <dbReference type="ARBA" id="ARBA00023136"/>
    </source>
</evidence>
<comment type="caution">
    <text evidence="9">The sequence shown here is derived from an EMBL/GenBank/DDBJ whole genome shotgun (WGS) entry which is preliminary data.</text>
</comment>
<keyword evidence="3 5" id="KW-1133">Transmembrane helix</keyword>
<feature type="transmembrane region" description="Helical" evidence="5">
    <location>
        <begin position="236"/>
        <end position="256"/>
    </location>
</feature>
<dbReference type="GO" id="GO:0016020">
    <property type="term" value="C:membrane"/>
    <property type="evidence" value="ECO:0007669"/>
    <property type="project" value="UniProtKB-SubCell"/>
</dbReference>
<feature type="transmembrane region" description="Helical" evidence="5">
    <location>
        <begin position="127"/>
        <end position="143"/>
    </location>
</feature>
<dbReference type="AlphaFoldDB" id="A0A1W0D4R1"/>
<dbReference type="Pfam" id="PF04932">
    <property type="entry name" value="Wzy_C"/>
    <property type="match status" value="1"/>
</dbReference>
<dbReference type="Proteomes" id="UP000192721">
    <property type="component" value="Unassembled WGS sequence"/>
</dbReference>
<feature type="transmembrane region" description="Helical" evidence="5">
    <location>
        <begin position="6"/>
        <end position="21"/>
    </location>
</feature>
<feature type="domain" description="Virulence factor membrane-bound polymerase C-terminal" evidence="7">
    <location>
        <begin position="317"/>
        <end position="493"/>
    </location>
</feature>
<evidence type="ECO:0000313" key="10">
    <source>
        <dbReference type="Proteomes" id="UP000192721"/>
    </source>
</evidence>
<dbReference type="InterPro" id="IPR021797">
    <property type="entry name" value="Wzy_C_2"/>
</dbReference>
<evidence type="ECO:0000256" key="5">
    <source>
        <dbReference type="SAM" id="Phobius"/>
    </source>
</evidence>
<evidence type="ECO:0000256" key="3">
    <source>
        <dbReference type="ARBA" id="ARBA00022989"/>
    </source>
</evidence>
<comment type="subcellular location">
    <subcellularLocation>
        <location evidence="1">Membrane</location>
        <topology evidence="1">Multi-pass membrane protein</topology>
    </subcellularLocation>
</comment>
<keyword evidence="2 5" id="KW-0812">Transmembrane</keyword>
<dbReference type="InterPro" id="IPR051533">
    <property type="entry name" value="WaaL-like"/>
</dbReference>
<feature type="transmembrane region" description="Helical" evidence="5">
    <location>
        <begin position="337"/>
        <end position="358"/>
    </location>
</feature>
<accession>A0A1W0D4R1</accession>
<evidence type="ECO:0000259" key="7">
    <source>
        <dbReference type="Pfam" id="PF11846"/>
    </source>
</evidence>
<proteinExistence type="predicted"/>
<dbReference type="Pfam" id="PF11846">
    <property type="entry name" value="Wzy_C_2"/>
    <property type="match status" value="1"/>
</dbReference>